<comment type="caution">
    <text evidence="1">The sequence shown here is derived from an EMBL/GenBank/DDBJ whole genome shotgun (WGS) entry which is preliminary data.</text>
</comment>
<dbReference type="EMBL" id="CASHTH010004523">
    <property type="protein sequence ID" value="CAI8058508.1"/>
    <property type="molecule type" value="Genomic_DNA"/>
</dbReference>
<proteinExistence type="predicted"/>
<evidence type="ECO:0000313" key="1">
    <source>
        <dbReference type="EMBL" id="CAI8058508.1"/>
    </source>
</evidence>
<dbReference type="Proteomes" id="UP001174909">
    <property type="component" value="Unassembled WGS sequence"/>
</dbReference>
<dbReference type="AlphaFoldDB" id="A0AA35XH01"/>
<accession>A0AA35XH01</accession>
<gene>
    <name evidence="1" type="ORF">GBAR_LOCUS31816</name>
</gene>
<reference evidence="1" key="1">
    <citation type="submission" date="2023-03" db="EMBL/GenBank/DDBJ databases">
        <authorList>
            <person name="Steffen K."/>
            <person name="Cardenas P."/>
        </authorList>
    </citation>
    <scope>NUCLEOTIDE SEQUENCE</scope>
</reference>
<sequence length="38" mass="3956">MYSSSSTEFVIAFGRNSGGDNTVLKLLISSVEPGPVPV</sequence>
<protein>
    <submittedName>
        <fullName evidence="1">Uncharacterized protein</fullName>
    </submittedName>
</protein>
<organism evidence="1 2">
    <name type="scientific">Geodia barretti</name>
    <name type="common">Barrett's horny sponge</name>
    <dbReference type="NCBI Taxonomy" id="519541"/>
    <lineage>
        <taxon>Eukaryota</taxon>
        <taxon>Metazoa</taxon>
        <taxon>Porifera</taxon>
        <taxon>Demospongiae</taxon>
        <taxon>Heteroscleromorpha</taxon>
        <taxon>Tetractinellida</taxon>
        <taxon>Astrophorina</taxon>
        <taxon>Geodiidae</taxon>
        <taxon>Geodia</taxon>
    </lineage>
</organism>
<name>A0AA35XH01_GEOBA</name>
<feature type="non-terminal residue" evidence="1">
    <location>
        <position position="38"/>
    </location>
</feature>
<keyword evidence="2" id="KW-1185">Reference proteome</keyword>
<evidence type="ECO:0000313" key="2">
    <source>
        <dbReference type="Proteomes" id="UP001174909"/>
    </source>
</evidence>